<proteinExistence type="predicted"/>
<gene>
    <name evidence="1" type="ORF">SCALOS_LOCUS3997</name>
</gene>
<organism evidence="1 2">
    <name type="scientific">Scutellospora calospora</name>
    <dbReference type="NCBI Taxonomy" id="85575"/>
    <lineage>
        <taxon>Eukaryota</taxon>
        <taxon>Fungi</taxon>
        <taxon>Fungi incertae sedis</taxon>
        <taxon>Mucoromycota</taxon>
        <taxon>Glomeromycotina</taxon>
        <taxon>Glomeromycetes</taxon>
        <taxon>Diversisporales</taxon>
        <taxon>Gigasporaceae</taxon>
        <taxon>Scutellospora</taxon>
    </lineage>
</organism>
<feature type="non-terminal residue" evidence="1">
    <location>
        <position position="1"/>
    </location>
</feature>
<keyword evidence="2" id="KW-1185">Reference proteome</keyword>
<evidence type="ECO:0000313" key="2">
    <source>
        <dbReference type="Proteomes" id="UP000789860"/>
    </source>
</evidence>
<evidence type="ECO:0000313" key="1">
    <source>
        <dbReference type="EMBL" id="CAG8519177.1"/>
    </source>
</evidence>
<name>A0ACA9LCV1_9GLOM</name>
<sequence length="70" mass="8143">SNANYTRLKAFHAYKIYCRMIASSQNINLQSNLLSIVASRFWSQERSHVKEIYQFLATEAEALFRDTIAI</sequence>
<protein>
    <submittedName>
        <fullName evidence="1">5341_t:CDS:1</fullName>
    </submittedName>
</protein>
<comment type="caution">
    <text evidence="1">The sequence shown here is derived from an EMBL/GenBank/DDBJ whole genome shotgun (WGS) entry which is preliminary data.</text>
</comment>
<dbReference type="Proteomes" id="UP000789860">
    <property type="component" value="Unassembled WGS sequence"/>
</dbReference>
<accession>A0ACA9LCV1</accession>
<reference evidence="1" key="1">
    <citation type="submission" date="2021-06" db="EMBL/GenBank/DDBJ databases">
        <authorList>
            <person name="Kallberg Y."/>
            <person name="Tangrot J."/>
            <person name="Rosling A."/>
        </authorList>
    </citation>
    <scope>NUCLEOTIDE SEQUENCE</scope>
    <source>
        <strain evidence="1">AU212A</strain>
    </source>
</reference>
<dbReference type="EMBL" id="CAJVPM010004987">
    <property type="protein sequence ID" value="CAG8519177.1"/>
    <property type="molecule type" value="Genomic_DNA"/>
</dbReference>